<dbReference type="PANTHER" id="PTHR30352:SF2">
    <property type="entry name" value="ANAEROBIC RIBONUCLEOSIDE-TRIPHOSPHATE REDUCTASE-ACTIVATING PROTEIN"/>
    <property type="match status" value="1"/>
</dbReference>
<dbReference type="PANTHER" id="PTHR30352">
    <property type="entry name" value="PYRUVATE FORMATE-LYASE-ACTIVATING ENZYME"/>
    <property type="match status" value="1"/>
</dbReference>
<dbReference type="InParanoid" id="Q8TYV4"/>
<reference evidence="8 9" key="1">
    <citation type="journal article" date="2002" name="Proc. Natl. Acad. Sci. U.S.A.">
        <title>The complete genome of hyperthermophile Methanopyrus kandleri AV19 and monophyly of archaeal methanogens.</title>
        <authorList>
            <person name="Slesarev A.I."/>
            <person name="Mezhevaya K.V."/>
            <person name="Makarova K.S."/>
            <person name="Polushin N.N."/>
            <person name="Shcherbinina O.V."/>
            <person name="Shakhova V.V."/>
            <person name="Belova G.I."/>
            <person name="Aravind L."/>
            <person name="Natale D.A."/>
            <person name="Rogozin I.B."/>
            <person name="Tatusov R.L."/>
            <person name="Wolf Y.I."/>
            <person name="Stetter K.O."/>
            <person name="Malykh A.G."/>
            <person name="Koonin E.V."/>
            <person name="Kozyavkin S.A."/>
        </authorList>
    </citation>
    <scope>NUCLEOTIDE SEQUENCE [LARGE SCALE GENOMIC DNA]</scope>
    <source>
        <strain evidence="9">AV19 / DSM 6324 / JCM 9639 / NBRC 100938</strain>
    </source>
</reference>
<dbReference type="Pfam" id="PF04055">
    <property type="entry name" value="Radical_SAM"/>
    <property type="match status" value="1"/>
</dbReference>
<dbReference type="SFLD" id="SFLDS00029">
    <property type="entry name" value="Radical_SAM"/>
    <property type="match status" value="1"/>
</dbReference>
<evidence type="ECO:0000256" key="1">
    <source>
        <dbReference type="ARBA" id="ARBA00001966"/>
    </source>
</evidence>
<dbReference type="AlphaFoldDB" id="Q8TYV4"/>
<evidence type="ECO:0000256" key="4">
    <source>
        <dbReference type="ARBA" id="ARBA00022723"/>
    </source>
</evidence>
<dbReference type="KEGG" id="mka:MK0187"/>
<keyword evidence="5" id="KW-0408">Iron</keyword>
<evidence type="ECO:0000313" key="8">
    <source>
        <dbReference type="EMBL" id="AAM01404.1"/>
    </source>
</evidence>
<name>Q8TYV4_METKA</name>
<dbReference type="Gene3D" id="3.20.20.70">
    <property type="entry name" value="Aldolase class I"/>
    <property type="match status" value="1"/>
</dbReference>
<dbReference type="Proteomes" id="UP000001826">
    <property type="component" value="Chromosome"/>
</dbReference>
<keyword evidence="6" id="KW-0411">Iron-sulfur</keyword>
<dbReference type="PROSITE" id="PS51918">
    <property type="entry name" value="RADICAL_SAM"/>
    <property type="match status" value="1"/>
</dbReference>
<dbReference type="HOGENOM" id="CLU_078147_2_1_2"/>
<dbReference type="STRING" id="190192.MK0187"/>
<protein>
    <submittedName>
        <fullName evidence="8">Pyruvate-formate lyase-activating enzyme</fullName>
    </submittedName>
</protein>
<keyword evidence="4" id="KW-0479">Metal-binding</keyword>
<accession>Q8TYV4</accession>
<dbReference type="GO" id="GO:0046872">
    <property type="term" value="F:metal ion binding"/>
    <property type="evidence" value="ECO:0007669"/>
    <property type="project" value="UniProtKB-KW"/>
</dbReference>
<dbReference type="InterPro" id="IPR007197">
    <property type="entry name" value="rSAM"/>
</dbReference>
<evidence type="ECO:0000256" key="5">
    <source>
        <dbReference type="ARBA" id="ARBA00023004"/>
    </source>
</evidence>
<dbReference type="EMBL" id="AE009439">
    <property type="protein sequence ID" value="AAM01404.1"/>
    <property type="molecule type" value="Genomic_DNA"/>
</dbReference>
<gene>
    <name evidence="8" type="ordered locus">MK0187</name>
</gene>
<organism evidence="8 9">
    <name type="scientific">Methanopyrus kandleri (strain AV19 / DSM 6324 / JCM 9639 / NBRC 100938)</name>
    <dbReference type="NCBI Taxonomy" id="190192"/>
    <lineage>
        <taxon>Archaea</taxon>
        <taxon>Methanobacteriati</taxon>
        <taxon>Methanobacteriota</taxon>
        <taxon>Methanomada group</taxon>
        <taxon>Methanopyri</taxon>
        <taxon>Methanopyrales</taxon>
        <taxon>Methanopyraceae</taxon>
        <taxon>Methanopyrus</taxon>
    </lineage>
</organism>
<feature type="domain" description="Radical SAM core" evidence="7">
    <location>
        <begin position="15"/>
        <end position="219"/>
    </location>
</feature>
<dbReference type="InterPro" id="IPR012840">
    <property type="entry name" value="NrdG2"/>
</dbReference>
<dbReference type="SFLD" id="SFLDG01094">
    <property type="entry name" value="Uncharacterised_Radical_SAM_Su"/>
    <property type="match status" value="1"/>
</dbReference>
<dbReference type="CDD" id="cd01335">
    <property type="entry name" value="Radical_SAM"/>
    <property type="match status" value="1"/>
</dbReference>
<proteinExistence type="predicted"/>
<keyword evidence="3" id="KW-0949">S-adenosyl-L-methionine</keyword>
<evidence type="ECO:0000313" key="9">
    <source>
        <dbReference type="Proteomes" id="UP000001826"/>
    </source>
</evidence>
<dbReference type="GO" id="GO:0051539">
    <property type="term" value="F:4 iron, 4 sulfur cluster binding"/>
    <property type="evidence" value="ECO:0007669"/>
    <property type="project" value="UniProtKB-KW"/>
</dbReference>
<evidence type="ECO:0000256" key="3">
    <source>
        <dbReference type="ARBA" id="ARBA00022691"/>
    </source>
</evidence>
<dbReference type="PaxDb" id="190192-MK0187"/>
<comment type="cofactor">
    <cofactor evidence="1">
        <name>[4Fe-4S] cluster</name>
        <dbReference type="ChEBI" id="CHEBI:49883"/>
    </cofactor>
</comment>
<keyword evidence="8" id="KW-0670">Pyruvate</keyword>
<sequence length="219" mass="24031">MRIAGLRPVSCSDGLPGEVCAVLWTQGCPLRCPWCHNPETRDPNGGKKADVETILRDVEKYAVYLDALIVSGGEPLLQPCEELKALARGARGLGLKVVLDTSGFPPDRLGKVISSFDRVALDLKAPLRDDEYMEATGGGMTASDFLKAARIARRRCDLELRITVHPWLDDVPRVVEAVRKASPDVVVVQRYVGDKEVGIDPEELAEKLRESCENVVVRV</sequence>
<evidence type="ECO:0000256" key="6">
    <source>
        <dbReference type="ARBA" id="ARBA00023014"/>
    </source>
</evidence>
<dbReference type="InterPro" id="IPR034457">
    <property type="entry name" value="Organic_radical-activating"/>
</dbReference>
<evidence type="ECO:0000256" key="2">
    <source>
        <dbReference type="ARBA" id="ARBA00022485"/>
    </source>
</evidence>
<keyword evidence="2" id="KW-0004">4Fe-4S</keyword>
<keyword evidence="8" id="KW-0456">Lyase</keyword>
<evidence type="ECO:0000259" key="7">
    <source>
        <dbReference type="PROSITE" id="PS51918"/>
    </source>
</evidence>
<dbReference type="GO" id="GO:0016829">
    <property type="term" value="F:lyase activity"/>
    <property type="evidence" value="ECO:0007669"/>
    <property type="project" value="UniProtKB-KW"/>
</dbReference>
<dbReference type="GO" id="GO:0004748">
    <property type="term" value="F:ribonucleoside-diphosphate reductase activity, thioredoxin disulfide as acceptor"/>
    <property type="evidence" value="ECO:0007669"/>
    <property type="project" value="TreeGrafter"/>
</dbReference>
<dbReference type="SUPFAM" id="SSF102114">
    <property type="entry name" value="Radical SAM enzymes"/>
    <property type="match status" value="1"/>
</dbReference>
<dbReference type="EnsemblBacteria" id="AAM01404">
    <property type="protein sequence ID" value="AAM01404"/>
    <property type="gene ID" value="MK0187"/>
</dbReference>
<dbReference type="InterPro" id="IPR058240">
    <property type="entry name" value="rSAM_sf"/>
</dbReference>
<dbReference type="InterPro" id="IPR013785">
    <property type="entry name" value="Aldolase_TIM"/>
</dbReference>
<keyword evidence="9" id="KW-1185">Reference proteome</keyword>